<dbReference type="PANTHER" id="PTHR43135:SF3">
    <property type="entry name" value="ALPHA-D-RIBOSE 1-METHYLPHOSPHONATE 5-TRIPHOSPHATE DIPHOSPHATASE"/>
    <property type="match status" value="1"/>
</dbReference>
<evidence type="ECO:0000259" key="2">
    <source>
        <dbReference type="Pfam" id="PF01979"/>
    </source>
</evidence>
<gene>
    <name evidence="3" type="ORF">F4W09_04235</name>
</gene>
<dbReference type="EMBL" id="VXLD01000002">
    <property type="protein sequence ID" value="KAB1857952.1"/>
    <property type="molecule type" value="Genomic_DNA"/>
</dbReference>
<name>A0A5N4WN11_9GAMM</name>
<keyword evidence="1" id="KW-0732">Signal</keyword>
<dbReference type="Gene3D" id="2.30.40.10">
    <property type="entry name" value="Urease, subunit C, domain 1"/>
    <property type="match status" value="1"/>
</dbReference>
<dbReference type="InterPro" id="IPR006680">
    <property type="entry name" value="Amidohydro-rel"/>
</dbReference>
<dbReference type="InterPro" id="IPR057744">
    <property type="entry name" value="OTAase-like"/>
</dbReference>
<dbReference type="InterPro" id="IPR032466">
    <property type="entry name" value="Metal_Hydrolase"/>
</dbReference>
<reference evidence="3 4" key="1">
    <citation type="submission" date="2019-09" db="EMBL/GenBank/DDBJ databases">
        <title>Draft genome sequence of Acinetobacter tandoii W4-4-4 isolated from environmental water sample.</title>
        <authorList>
            <person name="Wee S.K."/>
            <person name="Yan B."/>
            <person name="Mustaffa S.B."/>
            <person name="Yap E.P.H."/>
        </authorList>
    </citation>
    <scope>NUCLEOTIDE SEQUENCE [LARGE SCALE GENOMIC DNA]</scope>
    <source>
        <strain evidence="3 4">W4-4-4</strain>
    </source>
</reference>
<dbReference type="RefSeq" id="WP_151504125.1">
    <property type="nucleotide sequence ID" value="NZ_VXLD01000002.1"/>
</dbReference>
<dbReference type="InterPro" id="IPR011059">
    <property type="entry name" value="Metal-dep_hydrolase_composite"/>
</dbReference>
<accession>A0A5N4WN11</accession>
<proteinExistence type="predicted"/>
<organism evidence="3 4">
    <name type="scientific">Acinetobacter tandoii</name>
    <dbReference type="NCBI Taxonomy" id="202954"/>
    <lineage>
        <taxon>Bacteria</taxon>
        <taxon>Pseudomonadati</taxon>
        <taxon>Pseudomonadota</taxon>
        <taxon>Gammaproteobacteria</taxon>
        <taxon>Moraxellales</taxon>
        <taxon>Moraxellaceae</taxon>
        <taxon>Acinetobacter</taxon>
    </lineage>
</organism>
<dbReference type="CDD" id="cd01299">
    <property type="entry name" value="Met_dep_hydrolase_A"/>
    <property type="match status" value="1"/>
</dbReference>
<feature type="chain" id="PRO_5024323808" evidence="1">
    <location>
        <begin position="24"/>
        <end position="449"/>
    </location>
</feature>
<evidence type="ECO:0000313" key="4">
    <source>
        <dbReference type="Proteomes" id="UP000325788"/>
    </source>
</evidence>
<dbReference type="PANTHER" id="PTHR43135">
    <property type="entry name" value="ALPHA-D-RIBOSE 1-METHYLPHOSPHONATE 5-TRIPHOSPHATE DIPHOSPHATASE"/>
    <property type="match status" value="1"/>
</dbReference>
<sequence length="449" mass="48721">MEKKRRMCAVVISFLGFTSTVLADSPKSGDESEILFQNVQIFDGKSLKVTSPMNVLIRGNKIQQISQSNIPSSAHTQIINGNQKVLIPGLIDAHWHAMMAAMPVSKLLTSEVADFNFSAAQEARNTLMRGFTSVRDMSGPTFALKRAIDARIVEGPRIWPSGAMISQTGGHGDFRMTYDIPSSGGSGLSRGEQIGGGVIADGPNEVTKRVREQLMLGASQIKLAAGGGVSSQYDPIDVAQYSEEEFRAAVNAAENWGTYVSVHAYTPRAIQAALRGGVKVIEHAQLMDEPTAKMMAEKKAWLSGQAFLDNEFANPQQGEAREKQIEVQTGTDTAFKLAKKYKLKVAWGTDILFDSKATKNQGAILTTMTKWYSPPEVLRMATSTNAELLSLSGQRNPYAGKLGVIEEGALADLLLVNGNPLDDIQLIAHPESSFLVIMKDGVIYKNLIK</sequence>
<dbReference type="Pfam" id="PF01979">
    <property type="entry name" value="Amidohydro_1"/>
    <property type="match status" value="1"/>
</dbReference>
<dbReference type="Proteomes" id="UP000325788">
    <property type="component" value="Unassembled WGS sequence"/>
</dbReference>
<evidence type="ECO:0000256" key="1">
    <source>
        <dbReference type="SAM" id="SignalP"/>
    </source>
</evidence>
<feature type="domain" description="Amidohydrolase-related" evidence="2">
    <location>
        <begin position="85"/>
        <end position="430"/>
    </location>
</feature>
<keyword evidence="3" id="KW-0378">Hydrolase</keyword>
<dbReference type="SUPFAM" id="SSF51556">
    <property type="entry name" value="Metallo-dependent hydrolases"/>
    <property type="match status" value="1"/>
</dbReference>
<dbReference type="Gene3D" id="3.20.20.140">
    <property type="entry name" value="Metal-dependent hydrolases"/>
    <property type="match status" value="1"/>
</dbReference>
<dbReference type="GO" id="GO:0016810">
    <property type="term" value="F:hydrolase activity, acting on carbon-nitrogen (but not peptide) bonds"/>
    <property type="evidence" value="ECO:0007669"/>
    <property type="project" value="InterPro"/>
</dbReference>
<comment type="caution">
    <text evidence="3">The sequence shown here is derived from an EMBL/GenBank/DDBJ whole genome shotgun (WGS) entry which is preliminary data.</text>
</comment>
<dbReference type="AlphaFoldDB" id="A0A5N4WN11"/>
<protein>
    <submittedName>
        <fullName evidence="3">Amidohydrolase family protein</fullName>
    </submittedName>
</protein>
<evidence type="ECO:0000313" key="3">
    <source>
        <dbReference type="EMBL" id="KAB1857952.1"/>
    </source>
</evidence>
<feature type="signal peptide" evidence="1">
    <location>
        <begin position="1"/>
        <end position="23"/>
    </location>
</feature>
<dbReference type="InterPro" id="IPR051781">
    <property type="entry name" value="Metallo-dep_Hydrolase"/>
</dbReference>
<dbReference type="SUPFAM" id="SSF51338">
    <property type="entry name" value="Composite domain of metallo-dependent hydrolases"/>
    <property type="match status" value="2"/>
</dbReference>